<feature type="compositionally biased region" description="Basic and acidic residues" evidence="1">
    <location>
        <begin position="41"/>
        <end position="60"/>
    </location>
</feature>
<dbReference type="GeneID" id="87979602"/>
<name>A0A922PWF6_9LACO</name>
<reference evidence="2 3" key="1">
    <citation type="journal article" date="2015" name="Genome Announc.">
        <title>Expanding the biotechnology potential of lactobacilli through comparative genomics of 213 strains and associated genera.</title>
        <authorList>
            <person name="Sun Z."/>
            <person name="Harris H.M."/>
            <person name="McCann A."/>
            <person name="Guo C."/>
            <person name="Argimon S."/>
            <person name="Zhang W."/>
            <person name="Yang X."/>
            <person name="Jeffery I.B."/>
            <person name="Cooney J.C."/>
            <person name="Kagawa T.F."/>
            <person name="Liu W."/>
            <person name="Song Y."/>
            <person name="Salvetti E."/>
            <person name="Wrobel A."/>
            <person name="Rasinkangas P."/>
            <person name="Parkhill J."/>
            <person name="Rea M.C."/>
            <person name="O'Sullivan O."/>
            <person name="Ritari J."/>
            <person name="Douillard F.P."/>
            <person name="Paul Ross R."/>
            <person name="Yang R."/>
            <person name="Briner A.E."/>
            <person name="Felis G.E."/>
            <person name="de Vos W.M."/>
            <person name="Barrangou R."/>
            <person name="Klaenhammer T.R."/>
            <person name="Caufield P.W."/>
            <person name="Cui Y."/>
            <person name="Zhang H."/>
            <person name="O'Toole P.W."/>
        </authorList>
    </citation>
    <scope>NUCLEOTIDE SEQUENCE [LARGE SCALE GENOMIC DNA]</scope>
    <source>
        <strain evidence="2 3">DSM 8475</strain>
    </source>
</reference>
<feature type="region of interest" description="Disordered" evidence="1">
    <location>
        <begin position="30"/>
        <end position="60"/>
    </location>
</feature>
<dbReference type="RefSeq" id="WP_057805626.1">
    <property type="nucleotide sequence ID" value="NZ_AZGO01000003.1"/>
</dbReference>
<gene>
    <name evidence="2" type="ORF">FD34_GL001134</name>
</gene>
<dbReference type="EMBL" id="AZGO01000003">
    <property type="protein sequence ID" value="KRM38008.1"/>
    <property type="molecule type" value="Genomic_DNA"/>
</dbReference>
<dbReference type="Proteomes" id="UP000051085">
    <property type="component" value="Unassembled WGS sequence"/>
</dbReference>
<organism evidence="2 3">
    <name type="scientific">Limosilactobacillus pontis DSM 8475</name>
    <dbReference type="NCBI Taxonomy" id="1423794"/>
    <lineage>
        <taxon>Bacteria</taxon>
        <taxon>Bacillati</taxon>
        <taxon>Bacillota</taxon>
        <taxon>Bacilli</taxon>
        <taxon>Lactobacillales</taxon>
        <taxon>Lactobacillaceae</taxon>
        <taxon>Limosilactobacillus</taxon>
    </lineage>
</organism>
<evidence type="ECO:0000256" key="1">
    <source>
        <dbReference type="SAM" id="MobiDB-lite"/>
    </source>
</evidence>
<sequence>MVSDKHGLKDRVAGTFRELKGKATNDKTEEMVGKLRKAKGKIKDKARDLKDDLDKKEKEA</sequence>
<comment type="caution">
    <text evidence="2">The sequence shown here is derived from an EMBL/GenBank/DDBJ whole genome shotgun (WGS) entry which is preliminary data.</text>
</comment>
<dbReference type="InterPro" id="IPR036629">
    <property type="entry name" value="YjbJ_sf"/>
</dbReference>
<evidence type="ECO:0000313" key="3">
    <source>
        <dbReference type="Proteomes" id="UP000051085"/>
    </source>
</evidence>
<dbReference type="SUPFAM" id="SSF69047">
    <property type="entry name" value="Hypothetical protein YjbJ"/>
    <property type="match status" value="1"/>
</dbReference>
<dbReference type="AlphaFoldDB" id="A0A922PWF6"/>
<evidence type="ECO:0008006" key="4">
    <source>
        <dbReference type="Google" id="ProtNLM"/>
    </source>
</evidence>
<accession>A0A922PWF6</accession>
<proteinExistence type="predicted"/>
<protein>
    <recommendedName>
        <fullName evidence="4">CsbD-like domain-containing protein</fullName>
    </recommendedName>
</protein>
<evidence type="ECO:0000313" key="2">
    <source>
        <dbReference type="EMBL" id="KRM38008.1"/>
    </source>
</evidence>